<organism evidence="2 4">
    <name type="scientific">Glycomyces lechevalierae</name>
    <dbReference type="NCBI Taxonomy" id="256034"/>
    <lineage>
        <taxon>Bacteria</taxon>
        <taxon>Bacillati</taxon>
        <taxon>Actinomycetota</taxon>
        <taxon>Actinomycetes</taxon>
        <taxon>Glycomycetales</taxon>
        <taxon>Glycomycetaceae</taxon>
        <taxon>Glycomyces</taxon>
    </lineage>
</organism>
<dbReference type="Proteomes" id="UP001145799">
    <property type="component" value="Unassembled WGS sequence"/>
</dbReference>
<feature type="domain" description="Carboxymuconolactone decarboxylase-like" evidence="1">
    <location>
        <begin position="41"/>
        <end position="121"/>
    </location>
</feature>
<dbReference type="Proteomes" id="UP001183604">
    <property type="component" value="Unassembled WGS sequence"/>
</dbReference>
<dbReference type="EMBL" id="JAPZVQ010000005">
    <property type="protein sequence ID" value="MDA1385567.1"/>
    <property type="molecule type" value="Genomic_DNA"/>
</dbReference>
<dbReference type="NCBIfam" id="TIGR00778">
    <property type="entry name" value="ahpD_dom"/>
    <property type="match status" value="1"/>
</dbReference>
<keyword evidence="3" id="KW-0575">Peroxidase</keyword>
<dbReference type="PANTHER" id="PTHR35446:SF3">
    <property type="entry name" value="CMD DOMAIN-CONTAINING PROTEIN"/>
    <property type="match status" value="1"/>
</dbReference>
<keyword evidence="3" id="KW-0560">Oxidoreductase</keyword>
<evidence type="ECO:0000313" key="3">
    <source>
        <dbReference type="EMBL" id="MDR7339596.1"/>
    </source>
</evidence>
<reference evidence="3 5" key="2">
    <citation type="submission" date="2023-07" db="EMBL/GenBank/DDBJ databases">
        <title>Sequencing the genomes of 1000 actinobacteria strains.</title>
        <authorList>
            <person name="Klenk H.-P."/>
        </authorList>
    </citation>
    <scope>NUCLEOTIDE SEQUENCE [LARGE SCALE GENOMIC DNA]</scope>
    <source>
        <strain evidence="3 5">DSM 44724</strain>
    </source>
</reference>
<comment type="caution">
    <text evidence="2">The sequence shown here is derived from an EMBL/GenBank/DDBJ whole genome shotgun (WGS) entry which is preliminary data.</text>
</comment>
<dbReference type="SUPFAM" id="SSF69118">
    <property type="entry name" value="AhpD-like"/>
    <property type="match status" value="1"/>
</dbReference>
<dbReference type="InterPro" id="IPR029032">
    <property type="entry name" value="AhpD-like"/>
</dbReference>
<evidence type="ECO:0000313" key="4">
    <source>
        <dbReference type="Proteomes" id="UP001145799"/>
    </source>
</evidence>
<evidence type="ECO:0000313" key="2">
    <source>
        <dbReference type="EMBL" id="MDA1385567.1"/>
    </source>
</evidence>
<dbReference type="RefSeq" id="WP_270122028.1">
    <property type="nucleotide sequence ID" value="NZ_BAAAOM010000004.1"/>
</dbReference>
<keyword evidence="5" id="KW-1185">Reference proteome</keyword>
<protein>
    <submittedName>
        <fullName evidence="2">Carboxymuconolactone decarboxylase family protein</fullName>
    </submittedName>
    <submittedName>
        <fullName evidence="3">Peroxidase-related enzyme</fullName>
    </submittedName>
</protein>
<dbReference type="AlphaFoldDB" id="A0A9X3PMD9"/>
<proteinExistence type="predicted"/>
<reference evidence="2" key="1">
    <citation type="submission" date="2022-12" db="EMBL/GenBank/DDBJ databases">
        <title>Gycomyces niveus sp.nov., a novel actinomycete isolated from soil in Shouguang.</title>
        <authorList>
            <person name="Yang X."/>
        </authorList>
    </citation>
    <scope>NUCLEOTIDE SEQUENCE</scope>
    <source>
        <strain evidence="2">DSM 44724</strain>
    </source>
</reference>
<dbReference type="GO" id="GO:0051920">
    <property type="term" value="F:peroxiredoxin activity"/>
    <property type="evidence" value="ECO:0007669"/>
    <property type="project" value="InterPro"/>
</dbReference>
<dbReference type="PANTHER" id="PTHR35446">
    <property type="entry name" value="SI:CH211-175M2.5"/>
    <property type="match status" value="1"/>
</dbReference>
<dbReference type="InterPro" id="IPR003779">
    <property type="entry name" value="CMD-like"/>
</dbReference>
<evidence type="ECO:0000313" key="5">
    <source>
        <dbReference type="Proteomes" id="UP001183604"/>
    </source>
</evidence>
<evidence type="ECO:0000259" key="1">
    <source>
        <dbReference type="Pfam" id="PF02627"/>
    </source>
</evidence>
<sequence>MSRLPLIQPDTANRQAAELLAGVQQALGVTPNMTKAMANSPAVLKGYLGFSGALAAGVLPAHLRERLSLLVAQENGCDYCLSAHTYLGERRGKLDAGQIAAARRGEAEEPKSAAALAFAKAVLRSKGGVEDAELKTAREAGLSDEEIAEVVATVALQVFTNYFNKTADTDIDWPVVRHDH</sequence>
<accession>A0A9X3PMD9</accession>
<name>A0A9X3PMD9_9ACTN</name>
<dbReference type="EMBL" id="JAVDYD010000001">
    <property type="protein sequence ID" value="MDR7339596.1"/>
    <property type="molecule type" value="Genomic_DNA"/>
</dbReference>
<dbReference type="Pfam" id="PF02627">
    <property type="entry name" value="CMD"/>
    <property type="match status" value="1"/>
</dbReference>
<dbReference type="Gene3D" id="1.20.1290.10">
    <property type="entry name" value="AhpD-like"/>
    <property type="match status" value="1"/>
</dbReference>
<dbReference type="InterPro" id="IPR004675">
    <property type="entry name" value="AhpD_core"/>
</dbReference>
<gene>
    <name evidence="3" type="ORF">J2S69_003315</name>
    <name evidence="2" type="ORF">O2L01_11285</name>
</gene>